<proteinExistence type="predicted"/>
<feature type="transmembrane region" description="Helical" evidence="1">
    <location>
        <begin position="260"/>
        <end position="278"/>
    </location>
</feature>
<evidence type="ECO:0000313" key="2">
    <source>
        <dbReference type="EMBL" id="MDT8840151.1"/>
    </source>
</evidence>
<organism evidence="2 3">
    <name type="scientific">Paraburkholderia fungorum</name>
    <dbReference type="NCBI Taxonomy" id="134537"/>
    <lineage>
        <taxon>Bacteria</taxon>
        <taxon>Pseudomonadati</taxon>
        <taxon>Pseudomonadota</taxon>
        <taxon>Betaproteobacteria</taxon>
        <taxon>Burkholderiales</taxon>
        <taxon>Burkholderiaceae</taxon>
        <taxon>Paraburkholderia</taxon>
    </lineage>
</organism>
<dbReference type="PANTHER" id="PTHR31272">
    <property type="entry name" value="CYTOCHROME C-TYPE BIOGENESIS PROTEIN HI_1454-RELATED"/>
    <property type="match status" value="1"/>
</dbReference>
<feature type="transmembrane region" description="Helical" evidence="1">
    <location>
        <begin position="6"/>
        <end position="34"/>
    </location>
</feature>
<feature type="transmembrane region" description="Helical" evidence="1">
    <location>
        <begin position="206"/>
        <end position="229"/>
    </location>
</feature>
<feature type="transmembrane region" description="Helical" evidence="1">
    <location>
        <begin position="152"/>
        <end position="177"/>
    </location>
</feature>
<keyword evidence="1" id="KW-0812">Transmembrane</keyword>
<keyword evidence="1" id="KW-0472">Membrane</keyword>
<gene>
    <name evidence="2" type="ORF">ParKJ_22255</name>
</gene>
<evidence type="ECO:0000256" key="1">
    <source>
        <dbReference type="SAM" id="Phobius"/>
    </source>
</evidence>
<dbReference type="PANTHER" id="PTHR31272:SF4">
    <property type="entry name" value="CYTOCHROME C-TYPE BIOGENESIS PROTEIN HI_1454-RELATED"/>
    <property type="match status" value="1"/>
</dbReference>
<feature type="transmembrane region" description="Helical" evidence="1">
    <location>
        <begin position="121"/>
        <end position="146"/>
    </location>
</feature>
<dbReference type="AlphaFoldDB" id="A0AAP5Q9H3"/>
<name>A0AAP5Q9H3_9BURK</name>
<protein>
    <submittedName>
        <fullName evidence="2">Cytochrome c biogenesis protein CcdA</fullName>
    </submittedName>
</protein>
<comment type="caution">
    <text evidence="2">The sequence shown here is derived from an EMBL/GenBank/DDBJ whole genome shotgun (WGS) entry which is preliminary data.</text>
</comment>
<reference evidence="2" key="1">
    <citation type="submission" date="2022-08" db="EMBL/GenBank/DDBJ databases">
        <authorList>
            <person name="Kim S.-J."/>
        </authorList>
    </citation>
    <scope>NUCLEOTIDE SEQUENCE</scope>
    <source>
        <strain evidence="2">KJ</strain>
    </source>
</reference>
<dbReference type="RefSeq" id="WP_315697030.1">
    <property type="nucleotide sequence ID" value="NZ_JANSLM010000008.1"/>
</dbReference>
<sequence>MGSSIFFGGSVIAAFIAGMIALFAPCCISVMLPAYFASSFQNRSKLVAMSFIFAAGVATVILPLVMGAVVLRELFVTQHTPVYLIGGSLMLGMAAFTLLGGKLQLPMPGRAASAGAGPISIYSLGMFSGVASSCCAPVLAGVIALSSVAPSAALAAGLGGAYVFGMVAPLFLISLLWDRYDWRSSRLFRSRSVTWRIGSLRRTLSASMLASGLLLGVIGVATLWTGLAYHSMPTSSHWALSISVWLQHVGQLITNALSGMPNWLAAALLLAAVSALAWRSHAQWHPARHDDRSADLQENGQE</sequence>
<dbReference type="InterPro" id="IPR051790">
    <property type="entry name" value="Cytochrome_c-biogenesis_DsbD"/>
</dbReference>
<feature type="transmembrane region" description="Helical" evidence="1">
    <location>
        <begin position="82"/>
        <end position="100"/>
    </location>
</feature>
<dbReference type="EMBL" id="JANSLM010000008">
    <property type="protein sequence ID" value="MDT8840151.1"/>
    <property type="molecule type" value="Genomic_DNA"/>
</dbReference>
<accession>A0AAP5Q9H3</accession>
<dbReference type="Proteomes" id="UP001246473">
    <property type="component" value="Unassembled WGS sequence"/>
</dbReference>
<keyword evidence="1" id="KW-1133">Transmembrane helix</keyword>
<evidence type="ECO:0000313" key="3">
    <source>
        <dbReference type="Proteomes" id="UP001246473"/>
    </source>
</evidence>
<feature type="transmembrane region" description="Helical" evidence="1">
    <location>
        <begin position="46"/>
        <end position="70"/>
    </location>
</feature>